<sequence>MMYFFKKIALLSVIGLFAVLLTSCSSVAVETYKDNTPKLVVEDFFDGDLVAHGMVKNRRGEVIRYFTADLLASWEEGIGTLDESFIFDDGEHQQRIWTLTPNEHKGYIATAPDVVGSGELMTSGNALFMKYILQVPYGDDLIEVNVDDRMYLIEEKVLLNESMLTKFGFNVGSVTLVILKKS</sequence>
<keyword evidence="3" id="KW-1185">Reference proteome</keyword>
<protein>
    <submittedName>
        <fullName evidence="2">DUF3833 domain-containing protein</fullName>
    </submittedName>
</protein>
<feature type="signal peptide" evidence="1">
    <location>
        <begin position="1"/>
        <end position="28"/>
    </location>
</feature>
<dbReference type="EMBL" id="JAPUBN010000013">
    <property type="protein sequence ID" value="MCZ2721311.1"/>
    <property type="molecule type" value="Genomic_DNA"/>
</dbReference>
<evidence type="ECO:0000313" key="2">
    <source>
        <dbReference type="EMBL" id="MCZ2721311.1"/>
    </source>
</evidence>
<organism evidence="2 3">
    <name type="scientific">Marinomonas phaeophyticola</name>
    <dbReference type="NCBI Taxonomy" id="3004091"/>
    <lineage>
        <taxon>Bacteria</taxon>
        <taxon>Pseudomonadati</taxon>
        <taxon>Pseudomonadota</taxon>
        <taxon>Gammaproteobacteria</taxon>
        <taxon>Oceanospirillales</taxon>
        <taxon>Oceanospirillaceae</taxon>
        <taxon>Marinomonas</taxon>
    </lineage>
</organism>
<accession>A0ABT4JSF5</accession>
<keyword evidence="1" id="KW-0732">Signal</keyword>
<proteinExistence type="predicted"/>
<gene>
    <name evidence="2" type="ORF">O1D97_06535</name>
</gene>
<name>A0ABT4JSF5_9GAMM</name>
<feature type="chain" id="PRO_5047097907" evidence="1">
    <location>
        <begin position="29"/>
        <end position="182"/>
    </location>
</feature>
<dbReference type="RefSeq" id="WP_269123982.1">
    <property type="nucleotide sequence ID" value="NZ_JAPUBN010000013.1"/>
</dbReference>
<evidence type="ECO:0000313" key="3">
    <source>
        <dbReference type="Proteomes" id="UP001149719"/>
    </source>
</evidence>
<comment type="caution">
    <text evidence="2">The sequence shown here is derived from an EMBL/GenBank/DDBJ whole genome shotgun (WGS) entry which is preliminary data.</text>
</comment>
<reference evidence="2" key="1">
    <citation type="submission" date="2022-12" db="EMBL/GenBank/DDBJ databases">
        <title>Marinomonas 15G1-11 sp. nov, isolated from marine algae.</title>
        <authorList>
            <person name="Butt M."/>
            <person name="Choi D.G."/>
            <person name="Kim J.M."/>
            <person name="Lee J.K."/>
            <person name="Baek J.H."/>
            <person name="Jeon C.O."/>
        </authorList>
    </citation>
    <scope>NUCLEOTIDE SEQUENCE</scope>
    <source>
        <strain evidence="2">15G1-11</strain>
    </source>
</reference>
<evidence type="ECO:0000256" key="1">
    <source>
        <dbReference type="SAM" id="SignalP"/>
    </source>
</evidence>
<dbReference type="Proteomes" id="UP001149719">
    <property type="component" value="Unassembled WGS sequence"/>
</dbReference>
<dbReference type="InterPro" id="IPR024409">
    <property type="entry name" value="DUF3833"/>
</dbReference>
<dbReference type="PROSITE" id="PS51257">
    <property type="entry name" value="PROKAR_LIPOPROTEIN"/>
    <property type="match status" value="1"/>
</dbReference>
<dbReference type="Pfam" id="PF12915">
    <property type="entry name" value="DUF3833"/>
    <property type="match status" value="1"/>
</dbReference>